<feature type="compositionally biased region" description="Polar residues" evidence="4">
    <location>
        <begin position="333"/>
        <end position="352"/>
    </location>
</feature>
<dbReference type="PANTHER" id="PTHR15398:SF4">
    <property type="entry name" value="BROMODOMAIN-CONTAINING PROTEIN 8 ISOFORM X1"/>
    <property type="match status" value="1"/>
</dbReference>
<feature type="compositionally biased region" description="Basic residues" evidence="4">
    <location>
        <begin position="642"/>
        <end position="653"/>
    </location>
</feature>
<dbReference type="CDD" id="cd05507">
    <property type="entry name" value="Bromo_brd8_like"/>
    <property type="match status" value="1"/>
</dbReference>
<dbReference type="PANTHER" id="PTHR15398">
    <property type="entry name" value="BROMODOMAIN-CONTAINING PROTEIN 8"/>
    <property type="match status" value="1"/>
</dbReference>
<dbReference type="SUPFAM" id="SSF47370">
    <property type="entry name" value="Bromodomain"/>
    <property type="match status" value="1"/>
</dbReference>
<feature type="region of interest" description="Disordered" evidence="4">
    <location>
        <begin position="82"/>
        <end position="102"/>
    </location>
</feature>
<feature type="compositionally biased region" description="Polar residues" evidence="4">
    <location>
        <begin position="753"/>
        <end position="769"/>
    </location>
</feature>
<keyword evidence="3" id="KW-0175">Coiled coil</keyword>
<feature type="compositionally biased region" description="Polar residues" evidence="4">
    <location>
        <begin position="468"/>
        <end position="479"/>
    </location>
</feature>
<dbReference type="Proteomes" id="UP001159428">
    <property type="component" value="Unassembled WGS sequence"/>
</dbReference>
<dbReference type="SMART" id="SM00297">
    <property type="entry name" value="BROMO"/>
    <property type="match status" value="1"/>
</dbReference>
<feature type="compositionally biased region" description="Acidic residues" evidence="4">
    <location>
        <begin position="705"/>
        <end position="718"/>
    </location>
</feature>
<feature type="compositionally biased region" description="Polar residues" evidence="4">
    <location>
        <begin position="205"/>
        <end position="215"/>
    </location>
</feature>
<name>A0AAU9WQT2_9CNID</name>
<dbReference type="InterPro" id="IPR001487">
    <property type="entry name" value="Bromodomain"/>
</dbReference>
<keyword evidence="7" id="KW-1185">Reference proteome</keyword>
<sequence length="951" mass="102732">MAASMLSQKQKLPSGQSSDEWTIREKLALASSVVRSGDQNWVSVSRGIKPLLETGCCAKPRPPDFFSQKNCAVHYSEMLEKVNTPKRKRTNEGGGAETPGDQIVRKLTFDRIEELKKSIRNDQQTYKKLKDRIEEVRSGKLDLQLPALWEEIKMKKKMRPPPAPQQEGDSSGPVTPTTPTTPTMPITPTTPGAQPGVQTGGAKPQGSQPLSSPQKGKQLRVPKPTAKFQKYQKQLQQRHGHSSQSSPISQTPDGLATTPVDRSPLDGGTFSPGLGGGPSGGLGQSGSFPSATQSSKGEPMDVDLSTILASDSQGDVVPQASPRKTDRVPQSPLRPQSGASAPSVASSQGSNESPLVSLLSQPSSKDSKQIRRASNPEQEMPPTKELESHSSQSGQLSEPLPTPHSTASQGTGQTSDPQKSDGKHFLGVTPSMEPAKLDSMRERTGNTPQVAAPSVTAPTLSKLLADTPATSPSVNSVSSLGGAVPKTPGGMDSSVLVEPSTGTPVENPLSVIGSGRGTTGGTQAVLSVSTPIPAISVNPKAAALTATLPSPLAITPPPTTPPADRKEIIAQKFEPAVKNSEKNSGTEITSDDHENDANTARASTERSAPIPEVKVETIETPVSSPRVQKRASKPGRPGRPSRAARRNQRHRSKSATSTDNEGDVEEDHEEESKMETLDVESEKASEKTEDEEENESIAEEKKEDSDEEMERDSGDEAVSDQGDQSQSEKDEPCTSMKEFLMDKAGSESVPGSPASQVSQGSSDEQEAIQAQKTWKKSIMLVWRAAANHKYANVFLHPVTDDEAPGYHGIVFRPMDLSTIKKNIENGTIRTTSEFQRDMMLMFQNALMYNSADHDVYRMAEEMRDDVMEQIQCFTSSYELHHLPSSKAFNSAYRDVFIDLFSEVDGLRSSLSHGLSKFMDNFVGISFRFRESFYTILILFSLDLATIKRDLV</sequence>
<feature type="compositionally biased region" description="Basic and acidic residues" evidence="4">
    <location>
        <begin position="435"/>
        <end position="444"/>
    </location>
</feature>
<protein>
    <recommendedName>
        <fullName evidence="5">Bromo domain-containing protein</fullName>
    </recommendedName>
</protein>
<feature type="compositionally biased region" description="Acidic residues" evidence="4">
    <location>
        <begin position="660"/>
        <end position="669"/>
    </location>
</feature>
<feature type="compositionally biased region" description="Basic and acidic residues" evidence="4">
    <location>
        <begin position="670"/>
        <end position="687"/>
    </location>
</feature>
<evidence type="ECO:0000256" key="4">
    <source>
        <dbReference type="SAM" id="MobiDB-lite"/>
    </source>
</evidence>
<feature type="region of interest" description="Disordered" evidence="4">
    <location>
        <begin position="547"/>
        <end position="769"/>
    </location>
</feature>
<dbReference type="GO" id="GO:0035267">
    <property type="term" value="C:NuA4 histone acetyltransferase complex"/>
    <property type="evidence" value="ECO:0007669"/>
    <property type="project" value="TreeGrafter"/>
</dbReference>
<gene>
    <name evidence="6" type="ORF">PMEA_00009453</name>
</gene>
<dbReference type="InterPro" id="IPR037966">
    <property type="entry name" value="Brd8_Bromo_dom"/>
</dbReference>
<dbReference type="InterPro" id="IPR036427">
    <property type="entry name" value="Bromodomain-like_sf"/>
</dbReference>
<feature type="compositionally biased region" description="Polar residues" evidence="4">
    <location>
        <begin position="242"/>
        <end position="252"/>
    </location>
</feature>
<reference evidence="6 7" key="1">
    <citation type="submission" date="2022-05" db="EMBL/GenBank/DDBJ databases">
        <authorList>
            <consortium name="Genoscope - CEA"/>
            <person name="William W."/>
        </authorList>
    </citation>
    <scope>NUCLEOTIDE SEQUENCE [LARGE SCALE GENOMIC DNA]</scope>
</reference>
<evidence type="ECO:0000313" key="6">
    <source>
        <dbReference type="EMBL" id="CAH3122311.1"/>
    </source>
</evidence>
<dbReference type="Pfam" id="PF00439">
    <property type="entry name" value="Bromodomain"/>
    <property type="match status" value="1"/>
</dbReference>
<feature type="compositionally biased region" description="Acidic residues" evidence="4">
    <location>
        <begin position="688"/>
        <end position="697"/>
    </location>
</feature>
<feature type="region of interest" description="Disordered" evidence="4">
    <location>
        <begin position="154"/>
        <end position="517"/>
    </location>
</feature>
<feature type="compositionally biased region" description="Low complexity" evidence="4">
    <location>
        <begin position="353"/>
        <end position="364"/>
    </location>
</feature>
<feature type="compositionally biased region" description="Low complexity" evidence="4">
    <location>
        <begin position="173"/>
        <end position="191"/>
    </location>
</feature>
<dbReference type="EMBL" id="CALNXJ010000019">
    <property type="protein sequence ID" value="CAH3122311.1"/>
    <property type="molecule type" value="Genomic_DNA"/>
</dbReference>
<evidence type="ECO:0000313" key="7">
    <source>
        <dbReference type="Proteomes" id="UP001159428"/>
    </source>
</evidence>
<organism evidence="6 7">
    <name type="scientific">Pocillopora meandrina</name>
    <dbReference type="NCBI Taxonomy" id="46732"/>
    <lineage>
        <taxon>Eukaryota</taxon>
        <taxon>Metazoa</taxon>
        <taxon>Cnidaria</taxon>
        <taxon>Anthozoa</taxon>
        <taxon>Hexacorallia</taxon>
        <taxon>Scleractinia</taxon>
        <taxon>Astrocoeniina</taxon>
        <taxon>Pocilloporidae</taxon>
        <taxon>Pocillopora</taxon>
    </lineage>
</organism>
<dbReference type="PROSITE" id="PS50014">
    <property type="entry name" value="BROMODOMAIN_2"/>
    <property type="match status" value="1"/>
</dbReference>
<evidence type="ECO:0000256" key="2">
    <source>
        <dbReference type="PROSITE-ProRule" id="PRU00035"/>
    </source>
</evidence>
<feature type="domain" description="Bromo" evidence="5">
    <location>
        <begin position="786"/>
        <end position="856"/>
    </location>
</feature>
<accession>A0AAU9WQT2</accession>
<comment type="caution">
    <text evidence="6">The sequence shown here is derived from an EMBL/GenBank/DDBJ whole genome shotgun (WGS) entry which is preliminary data.</text>
</comment>
<keyword evidence="1 2" id="KW-0103">Bromodomain</keyword>
<evidence type="ECO:0000256" key="3">
    <source>
        <dbReference type="SAM" id="Coils"/>
    </source>
</evidence>
<dbReference type="Gene3D" id="1.20.920.10">
    <property type="entry name" value="Bromodomain-like"/>
    <property type="match status" value="1"/>
</dbReference>
<feature type="compositionally biased region" description="Polar residues" evidence="4">
    <location>
        <begin position="403"/>
        <end position="417"/>
    </location>
</feature>
<feature type="coiled-coil region" evidence="3">
    <location>
        <begin position="112"/>
        <end position="139"/>
    </location>
</feature>
<feature type="compositionally biased region" description="Gly residues" evidence="4">
    <location>
        <begin position="273"/>
        <end position="284"/>
    </location>
</feature>
<dbReference type="AlphaFoldDB" id="A0AAU9WQT2"/>
<feature type="compositionally biased region" description="Polar residues" evidence="4">
    <location>
        <begin position="597"/>
        <end position="606"/>
    </location>
</feature>
<dbReference type="PRINTS" id="PR00503">
    <property type="entry name" value="BROMODOMAIN"/>
</dbReference>
<proteinExistence type="predicted"/>
<evidence type="ECO:0000259" key="5">
    <source>
        <dbReference type="PROSITE" id="PS50014"/>
    </source>
</evidence>
<evidence type="ECO:0000256" key="1">
    <source>
        <dbReference type="ARBA" id="ARBA00023117"/>
    </source>
</evidence>